<keyword evidence="4" id="KW-1185">Reference proteome</keyword>
<comment type="caution">
    <text evidence="3">The sequence shown here is derived from an EMBL/GenBank/DDBJ whole genome shotgun (WGS) entry which is preliminary data.</text>
</comment>
<feature type="compositionally biased region" description="Pro residues" evidence="1">
    <location>
        <begin position="483"/>
        <end position="494"/>
    </location>
</feature>
<dbReference type="SMART" id="SM00498">
    <property type="entry name" value="FH2"/>
    <property type="match status" value="1"/>
</dbReference>
<dbReference type="PRINTS" id="PR01217">
    <property type="entry name" value="PRICHEXTENSN"/>
</dbReference>
<dbReference type="SUPFAM" id="SSF101447">
    <property type="entry name" value="Formin homology 2 domain (FH2 domain)"/>
    <property type="match status" value="1"/>
</dbReference>
<protein>
    <submittedName>
        <fullName evidence="3">Inverted formin-2</fullName>
    </submittedName>
</protein>
<feature type="region of interest" description="Disordered" evidence="1">
    <location>
        <begin position="336"/>
        <end position="359"/>
    </location>
</feature>
<organism evidence="3 4">
    <name type="scientific">Hypsibius exemplaris</name>
    <name type="common">Freshwater tardigrade</name>
    <dbReference type="NCBI Taxonomy" id="2072580"/>
    <lineage>
        <taxon>Eukaryota</taxon>
        <taxon>Metazoa</taxon>
        <taxon>Ecdysozoa</taxon>
        <taxon>Tardigrada</taxon>
        <taxon>Eutardigrada</taxon>
        <taxon>Parachela</taxon>
        <taxon>Hypsibioidea</taxon>
        <taxon>Hypsibiidae</taxon>
        <taxon>Hypsibius</taxon>
    </lineage>
</organism>
<proteinExistence type="predicted"/>
<dbReference type="InterPro" id="IPR015425">
    <property type="entry name" value="FH2_Formin"/>
</dbReference>
<dbReference type="PROSITE" id="PS51444">
    <property type="entry name" value="FH2"/>
    <property type="match status" value="1"/>
</dbReference>
<dbReference type="InterPro" id="IPR042201">
    <property type="entry name" value="FH2_Formin_sf"/>
</dbReference>
<dbReference type="EMBL" id="MTYJ01000037">
    <property type="protein sequence ID" value="OQV19595.1"/>
    <property type="molecule type" value="Genomic_DNA"/>
</dbReference>
<sequence length="950" mass="103899">MIHSIFTFGKSVVRRIMPFGPLDANNDDDFFESEDQLVVQPDLITVGEFFESFRKLSIGTPSMVDTYELENTVRNASIEWFKLLVGRDGLIKLMSATSSESDRFLSGQLFNCSKFFDAVLMNSAASAQQFAASIKDSPRSRRNVYRLLIAMAMHSYSGYVLLYKTVSLVQRERPNGIFQYLTEEITGVLQAGPRSPEAKLEALLPALALMVLLFAGGNGYFIEGHLRQQIKKSRLLATLVETFQAKFVEEKRSRRLELPTLKEPSPRDAPPQVDEAVELLQKAEKSSDKRLLWLENVISEKSANDSPPVASPNSAATPPTQKGDGAVEYVVNLQSLAPKPVPPTPNPTPVSATPESGYQSPLEIVTSRSESVVDIQTIPTNFQQEAAVAEPPKPAAPAVSPPPTRPLLQSPPSIISFEEFVSGAGVVPQSPEPSQGVTSELPVLTQVSVAEPLVAPSAPIVPPPPPLPAVEPLGGVSGGGHAPPAPPPPPPLPEPLGDVSGGGHAPPAPPPPPPPVMAANGRMVVDATQLGRSNLRPLRWTKLDTTPDVVEQSVWAPKPDVPEIDMGKLEEIFTIEKTKPKQHGSKDSLVETNVNPTSLISPQTELRINVILKQFPDICGEDLARKIQICDVSEFDESQLKELIAALPNDQEFDQMEKLKGQFAPSKPAEHFLLGLLAVDHLKLRLEVMLFVIEFPITERSVRRNCDDVMNACRIIQSSESFRNFLQLVLKVGNKLNEGRAIGGAVAFDTNILPKLIDIPSSQPRVSLLHFLVQQLTETGPAALQFLDDLEPALEIARIPLGQMKAEVLTAREKFAQLLEEILEAPVDVQKVLQKLMQGMKARLNAVTNAVMEASHRTQALAIYLVEDPGTFLIHEYIEMLNSFLHSVRGIQSFSSRHNSVSSSTPHENSPSNLHSSPLMKDPRTASVFLSLRNELQNSLAFHQLNQADS</sequence>
<evidence type="ECO:0000313" key="4">
    <source>
        <dbReference type="Proteomes" id="UP000192578"/>
    </source>
</evidence>
<evidence type="ECO:0000313" key="3">
    <source>
        <dbReference type="EMBL" id="OQV19595.1"/>
    </source>
</evidence>
<feature type="compositionally biased region" description="Pro residues" evidence="1">
    <location>
        <begin position="506"/>
        <end position="516"/>
    </location>
</feature>
<feature type="compositionally biased region" description="Polar residues" evidence="1">
    <location>
        <begin position="905"/>
        <end position="916"/>
    </location>
</feature>
<feature type="region of interest" description="Disordered" evidence="1">
    <location>
        <begin position="896"/>
        <end position="920"/>
    </location>
</feature>
<dbReference type="Proteomes" id="UP000192578">
    <property type="component" value="Unassembled WGS sequence"/>
</dbReference>
<dbReference type="OrthoDB" id="26518at2759"/>
<reference evidence="4" key="1">
    <citation type="submission" date="2017-01" db="EMBL/GenBank/DDBJ databases">
        <title>Comparative genomics of anhydrobiosis in the tardigrade Hypsibius dujardini.</title>
        <authorList>
            <person name="Yoshida Y."/>
            <person name="Koutsovoulos G."/>
            <person name="Laetsch D."/>
            <person name="Stevens L."/>
            <person name="Kumar S."/>
            <person name="Horikawa D."/>
            <person name="Ishino K."/>
            <person name="Komine S."/>
            <person name="Tomita M."/>
            <person name="Blaxter M."/>
            <person name="Arakawa K."/>
        </authorList>
    </citation>
    <scope>NUCLEOTIDE SEQUENCE [LARGE SCALE GENOMIC DNA]</scope>
    <source>
        <strain evidence="4">Z151</strain>
    </source>
</reference>
<dbReference type="Gene3D" id="1.20.58.2220">
    <property type="entry name" value="Formin, FH2 domain"/>
    <property type="match status" value="1"/>
</dbReference>
<name>A0A1W0WWN9_HYPEX</name>
<evidence type="ECO:0000259" key="2">
    <source>
        <dbReference type="PROSITE" id="PS51444"/>
    </source>
</evidence>
<evidence type="ECO:0000256" key="1">
    <source>
        <dbReference type="SAM" id="MobiDB-lite"/>
    </source>
</evidence>
<dbReference type="Pfam" id="PF02181">
    <property type="entry name" value="FH2"/>
    <property type="match status" value="1"/>
</dbReference>
<feature type="compositionally biased region" description="Pro residues" evidence="1">
    <location>
        <begin position="459"/>
        <end position="469"/>
    </location>
</feature>
<feature type="region of interest" description="Disordered" evidence="1">
    <location>
        <begin position="459"/>
        <end position="518"/>
    </location>
</feature>
<feature type="region of interest" description="Disordered" evidence="1">
    <location>
        <begin position="302"/>
        <end position="323"/>
    </location>
</feature>
<feature type="compositionally biased region" description="Polar residues" evidence="1">
    <location>
        <begin position="302"/>
        <end position="320"/>
    </location>
</feature>
<feature type="domain" description="FH2" evidence="2">
    <location>
        <begin position="525"/>
        <end position="914"/>
    </location>
</feature>
<accession>A0A1W0WWN9</accession>
<dbReference type="PANTHER" id="PTHR46345">
    <property type="entry name" value="INVERTED FORMIN-2"/>
    <property type="match status" value="1"/>
</dbReference>
<dbReference type="PANTHER" id="PTHR46345:SF8">
    <property type="entry name" value="FORMIN 3, ISOFORM B"/>
    <property type="match status" value="1"/>
</dbReference>
<gene>
    <name evidence="3" type="ORF">BV898_06369</name>
</gene>
<dbReference type="AlphaFoldDB" id="A0A1W0WWN9"/>
<feature type="compositionally biased region" description="Pro residues" evidence="1">
    <location>
        <begin position="339"/>
        <end position="348"/>
    </location>
</feature>